<dbReference type="KEGG" id="bsa:Bacsa_1663"/>
<sequence>MMKRIIFILVSVIALASCRSDMQGNDALLDRGIKVFRYDRLQYEATAMNSIAAVQRMNLDCPQATRILIEDVLMLGKVNDPNINERMCAYYADSILFRLMQDAEEKFSDMRPIEEKLTKGFKRLKEEVPSIPIPSVYSQISALNQSIVVGDSLLGFSLDKYMGEDYPLYKRYYYAYQRRSMKPERILPDCFTFYLMSQYPFGWERGRRTLFDVIMHQGKINWVARKALEIKSNAEMLDYTEEETEWCKKNEKALWNWMVSRKHLESTDPMIIRAYTHPDPNIILKGERIPPVIGIWIGMQLTEKFMKEHPDMSIKALLECEDFRELTLE</sequence>
<dbReference type="AlphaFoldDB" id="F0R0M4"/>
<protein>
    <recommendedName>
        <fullName evidence="4">Gliding motility-associated lipoprotein GldB</fullName>
    </recommendedName>
</protein>
<dbReference type="RefSeq" id="WP_013617659.1">
    <property type="nucleotide sequence ID" value="NC_015164.1"/>
</dbReference>
<evidence type="ECO:0000313" key="2">
    <source>
        <dbReference type="EMBL" id="ADY36228.1"/>
    </source>
</evidence>
<gene>
    <name evidence="2" type="ordered locus">Bacsa_1663</name>
</gene>
<reference evidence="2 3" key="1">
    <citation type="journal article" date="2011" name="Stand. Genomic Sci.">
        <title>Complete genome sequence of Bacteroides salanitronis type strain (BL78).</title>
        <authorList>
            <person name="Gronow S."/>
            <person name="Held B."/>
            <person name="Lucas S."/>
            <person name="Lapidus A."/>
            <person name="Del Rio T.G."/>
            <person name="Nolan M."/>
            <person name="Tice H."/>
            <person name="Deshpande S."/>
            <person name="Cheng J.F."/>
            <person name="Pitluck S."/>
            <person name="Liolios K."/>
            <person name="Pagani I."/>
            <person name="Ivanova N."/>
            <person name="Mavromatis K."/>
            <person name="Pati A."/>
            <person name="Tapia R."/>
            <person name="Han C."/>
            <person name="Goodwin L."/>
            <person name="Chen A."/>
            <person name="Palaniappan K."/>
            <person name="Land M."/>
            <person name="Hauser L."/>
            <person name="Chang Y.J."/>
            <person name="Jeffries C.D."/>
            <person name="Brambilla E.M."/>
            <person name="Rohde M."/>
            <person name="Goker M."/>
            <person name="Detter J.C."/>
            <person name="Woyke T."/>
            <person name="Bristow J."/>
            <person name="Markowitz V."/>
            <person name="Hugenholtz P."/>
            <person name="Kyrpides N.C."/>
            <person name="Klenk H.P."/>
            <person name="Eisen J.A."/>
        </authorList>
    </citation>
    <scope>NUCLEOTIDE SEQUENCE [LARGE SCALE GENOMIC DNA]</scope>
    <source>
        <strain evidence="2 3">DSM 18170</strain>
    </source>
</reference>
<dbReference type="STRING" id="667015.Bacsa_1663"/>
<evidence type="ECO:0000256" key="1">
    <source>
        <dbReference type="SAM" id="SignalP"/>
    </source>
</evidence>
<keyword evidence="3" id="KW-1185">Reference proteome</keyword>
<accession>F0R0M4</accession>
<dbReference type="Proteomes" id="UP000007486">
    <property type="component" value="Chromosome"/>
</dbReference>
<dbReference type="HOGENOM" id="CLU_070771_0_0_10"/>
<evidence type="ECO:0000313" key="3">
    <source>
        <dbReference type="Proteomes" id="UP000007486"/>
    </source>
</evidence>
<dbReference type="InterPro" id="IPR019853">
    <property type="entry name" value="GldB-like"/>
</dbReference>
<proteinExistence type="predicted"/>
<name>F0R0M4_PHOSB</name>
<feature type="signal peptide" evidence="1">
    <location>
        <begin position="1"/>
        <end position="16"/>
    </location>
</feature>
<dbReference type="PROSITE" id="PS51257">
    <property type="entry name" value="PROKAR_LIPOPROTEIN"/>
    <property type="match status" value="1"/>
</dbReference>
<dbReference type="OrthoDB" id="976022at2"/>
<keyword evidence="1" id="KW-0732">Signal</keyword>
<dbReference type="eggNOG" id="COG5504">
    <property type="taxonomic scope" value="Bacteria"/>
</dbReference>
<dbReference type="EMBL" id="CP002530">
    <property type="protein sequence ID" value="ADY36228.1"/>
    <property type="molecule type" value="Genomic_DNA"/>
</dbReference>
<dbReference type="Pfam" id="PF25594">
    <property type="entry name" value="GldB_lipo"/>
    <property type="match status" value="1"/>
</dbReference>
<organism evidence="2 3">
    <name type="scientific">Phocaeicola salanitronis (strain DSM 18170 / JCM 13657 / CCUG 60908 / BL78)</name>
    <name type="common">Bacteroides salanitronis</name>
    <dbReference type="NCBI Taxonomy" id="667015"/>
    <lineage>
        <taxon>Bacteria</taxon>
        <taxon>Pseudomonadati</taxon>
        <taxon>Bacteroidota</taxon>
        <taxon>Bacteroidia</taxon>
        <taxon>Bacteroidales</taxon>
        <taxon>Bacteroidaceae</taxon>
        <taxon>Phocaeicola</taxon>
    </lineage>
</organism>
<evidence type="ECO:0008006" key="4">
    <source>
        <dbReference type="Google" id="ProtNLM"/>
    </source>
</evidence>
<feature type="chain" id="PRO_5003258888" description="Gliding motility-associated lipoprotein GldB" evidence="1">
    <location>
        <begin position="17"/>
        <end position="329"/>
    </location>
</feature>